<dbReference type="PANTHER" id="PTHR46580">
    <property type="entry name" value="SENSOR KINASE-RELATED"/>
    <property type="match status" value="1"/>
</dbReference>
<evidence type="ECO:0000256" key="2">
    <source>
        <dbReference type="SAM" id="SignalP"/>
    </source>
</evidence>
<evidence type="ECO:0000256" key="1">
    <source>
        <dbReference type="ARBA" id="ARBA00022729"/>
    </source>
</evidence>
<keyword evidence="4" id="KW-1185">Reference proteome</keyword>
<dbReference type="PANTHER" id="PTHR46580:SF4">
    <property type="entry name" value="ATP_GTP-BINDING PROTEIN"/>
    <property type="match status" value="1"/>
</dbReference>
<dbReference type="Proteomes" id="UP001600424">
    <property type="component" value="Unassembled WGS sequence"/>
</dbReference>
<gene>
    <name evidence="3" type="ORF">ACFQ63_19755</name>
</gene>
<evidence type="ECO:0000313" key="3">
    <source>
        <dbReference type="EMBL" id="MFE5981931.1"/>
    </source>
</evidence>
<keyword evidence="1 2" id="KW-0732">Signal</keyword>
<dbReference type="EMBL" id="JBHTRV010000014">
    <property type="protein sequence ID" value="MFE5981931.1"/>
    <property type="molecule type" value="Genomic_DNA"/>
</dbReference>
<comment type="caution">
    <text evidence="3">The sequence shown here is derived from an EMBL/GenBank/DDBJ whole genome shotgun (WGS) entry which is preliminary data.</text>
</comment>
<dbReference type="Pfam" id="PF03995">
    <property type="entry name" value="Inhibitor_I36"/>
    <property type="match status" value="1"/>
</dbReference>
<dbReference type="InterPro" id="IPR028994">
    <property type="entry name" value="Integrin_alpha_N"/>
</dbReference>
<feature type="chain" id="PRO_5047423916" evidence="2">
    <location>
        <begin position="34"/>
        <end position="416"/>
    </location>
</feature>
<dbReference type="Gene3D" id="2.60.20.10">
    <property type="entry name" value="Crystallins"/>
    <property type="match status" value="1"/>
</dbReference>
<dbReference type="RefSeq" id="WP_386256267.1">
    <property type="nucleotide sequence ID" value="NZ_JBHTRV010000014.1"/>
</dbReference>
<dbReference type="Gene3D" id="2.20.25.650">
    <property type="entry name" value="Tachylectin-2-like"/>
    <property type="match status" value="1"/>
</dbReference>
<evidence type="ECO:0000313" key="4">
    <source>
        <dbReference type="Proteomes" id="UP001600424"/>
    </source>
</evidence>
<sequence length="416" mass="43892">MRHVPSARLLRGALTAGMALGLSALALPSPAQAADGADRCPQGSVCVFSQPLFQGDMLVVKGPMLSLGAWDNRIRSFVNNQWDTHAVCFYPKPGLDPEGSVWLYNSASFDESQNPGLDNAVSSLDIGAEADDFCGWESRYPALSEALDFRPTSLPATGAFGDIDRDGYADVFGRNAFGQLWSAHRTAPYGPGTGRLLGGGWNAMTNLIRHGDQDGDGNEDVYARDGVGSLWLYPGDGKGAFKPRRLIGGGWNSMRDLAAAGDLTGDGKGDLLAVDANGVLWTYPGNGKGWFGARAKVGGGWKAINELVGAGDTNSDGKADLVARDTAGSLWLYPGNGRGWFGTRKLIGTGGWNGHKELAGLGDVTGDGLPDLVAHASGRPYGWDGYTYLLVYPGTSDGRLRAPLSLGQLRSGTFVF</sequence>
<dbReference type="InterPro" id="IPR013517">
    <property type="entry name" value="FG-GAP"/>
</dbReference>
<proteinExistence type="predicted"/>
<dbReference type="Pfam" id="PF13517">
    <property type="entry name" value="FG-GAP_3"/>
    <property type="match status" value="2"/>
</dbReference>
<name>A0ABW6IWE8_STRWE</name>
<protein>
    <submittedName>
        <fullName evidence="3">FG-GAP-like repeat-containing protein</fullName>
    </submittedName>
</protein>
<reference evidence="3 4" key="1">
    <citation type="submission" date="2024-09" db="EMBL/GenBank/DDBJ databases">
        <title>The Natural Products Discovery Center: Release of the First 8490 Sequenced Strains for Exploring Actinobacteria Biosynthetic Diversity.</title>
        <authorList>
            <person name="Kalkreuter E."/>
            <person name="Kautsar S.A."/>
            <person name="Yang D."/>
            <person name="Bader C.D."/>
            <person name="Teijaro C.N."/>
            <person name="Fluegel L."/>
            <person name="Davis C.M."/>
            <person name="Simpson J.R."/>
            <person name="Lauterbach L."/>
            <person name="Steele A.D."/>
            <person name="Gui C."/>
            <person name="Meng S."/>
            <person name="Li G."/>
            <person name="Viehrig K."/>
            <person name="Ye F."/>
            <person name="Su P."/>
            <person name="Kiefer A.F."/>
            <person name="Nichols A."/>
            <person name="Cepeda A.J."/>
            <person name="Yan W."/>
            <person name="Fan B."/>
            <person name="Jiang Y."/>
            <person name="Adhikari A."/>
            <person name="Zheng C.-J."/>
            <person name="Schuster L."/>
            <person name="Cowan T.M."/>
            <person name="Smanski M.J."/>
            <person name="Chevrette M.G."/>
            <person name="De Carvalho L.P.S."/>
            <person name="Shen B."/>
        </authorList>
    </citation>
    <scope>NUCLEOTIDE SEQUENCE [LARGE SCALE GENOMIC DNA]</scope>
    <source>
        <strain evidence="3 4">NPDC056472</strain>
    </source>
</reference>
<dbReference type="Gene3D" id="2.130.10.130">
    <property type="entry name" value="Integrin alpha, N-terminal"/>
    <property type="match status" value="1"/>
</dbReference>
<accession>A0ABW6IWE8</accession>
<organism evidence="3 4">
    <name type="scientific">Streptomyces wedmorensis</name>
    <dbReference type="NCBI Taxonomy" id="43759"/>
    <lineage>
        <taxon>Bacteria</taxon>
        <taxon>Bacillati</taxon>
        <taxon>Actinomycetota</taxon>
        <taxon>Actinomycetes</taxon>
        <taxon>Kitasatosporales</taxon>
        <taxon>Streptomycetaceae</taxon>
        <taxon>Streptomyces</taxon>
    </lineage>
</organism>
<dbReference type="SUPFAM" id="SSF69318">
    <property type="entry name" value="Integrin alpha N-terminal domain"/>
    <property type="match status" value="1"/>
</dbReference>
<feature type="signal peptide" evidence="2">
    <location>
        <begin position="1"/>
        <end position="33"/>
    </location>
</feature>